<dbReference type="Pfam" id="PF22725">
    <property type="entry name" value="GFO_IDH_MocA_C3"/>
    <property type="match status" value="1"/>
</dbReference>
<dbReference type="PANTHER" id="PTHR43377:SF1">
    <property type="entry name" value="BILIVERDIN REDUCTASE A"/>
    <property type="match status" value="1"/>
</dbReference>
<dbReference type="AlphaFoldDB" id="A0A381U4D4"/>
<accession>A0A381U4D4</accession>
<dbReference type="PANTHER" id="PTHR43377">
    <property type="entry name" value="BILIVERDIN REDUCTASE A"/>
    <property type="match status" value="1"/>
</dbReference>
<evidence type="ECO:0000259" key="2">
    <source>
        <dbReference type="Pfam" id="PF22725"/>
    </source>
</evidence>
<dbReference type="InterPro" id="IPR000683">
    <property type="entry name" value="Gfo/Idh/MocA-like_OxRdtase_N"/>
</dbReference>
<evidence type="ECO:0000313" key="3">
    <source>
        <dbReference type="EMBL" id="SVA22167.1"/>
    </source>
</evidence>
<organism evidence="3">
    <name type="scientific">marine metagenome</name>
    <dbReference type="NCBI Taxonomy" id="408172"/>
    <lineage>
        <taxon>unclassified sequences</taxon>
        <taxon>metagenomes</taxon>
        <taxon>ecological metagenomes</taxon>
    </lineage>
</organism>
<protein>
    <submittedName>
        <fullName evidence="3">Uncharacterized protein</fullName>
    </submittedName>
</protein>
<reference evidence="3" key="1">
    <citation type="submission" date="2018-05" db="EMBL/GenBank/DDBJ databases">
        <authorList>
            <person name="Lanie J.A."/>
            <person name="Ng W.-L."/>
            <person name="Kazmierczak K.M."/>
            <person name="Andrzejewski T.M."/>
            <person name="Davidsen T.M."/>
            <person name="Wayne K.J."/>
            <person name="Tettelin H."/>
            <person name="Glass J.I."/>
            <person name="Rusch D."/>
            <person name="Podicherti R."/>
            <person name="Tsui H.-C.T."/>
            <person name="Winkler M.E."/>
        </authorList>
    </citation>
    <scope>NUCLEOTIDE SEQUENCE</scope>
</reference>
<name>A0A381U4D4_9ZZZZ</name>
<dbReference type="Pfam" id="PF01408">
    <property type="entry name" value="GFO_IDH_MocA"/>
    <property type="match status" value="1"/>
</dbReference>
<dbReference type="InterPro" id="IPR051450">
    <property type="entry name" value="Gfo/Idh/MocA_Oxidoreductases"/>
</dbReference>
<proteinExistence type="predicted"/>
<dbReference type="SUPFAM" id="SSF55347">
    <property type="entry name" value="Glyceraldehyde-3-phosphate dehydrogenase-like, C-terminal domain"/>
    <property type="match status" value="1"/>
</dbReference>
<evidence type="ECO:0000259" key="1">
    <source>
        <dbReference type="Pfam" id="PF01408"/>
    </source>
</evidence>
<dbReference type="EMBL" id="UINC01005573">
    <property type="protein sequence ID" value="SVA22167.1"/>
    <property type="molecule type" value="Genomic_DNA"/>
</dbReference>
<dbReference type="Gene3D" id="3.30.360.10">
    <property type="entry name" value="Dihydrodipicolinate Reductase, domain 2"/>
    <property type="match status" value="1"/>
</dbReference>
<feature type="non-terminal residue" evidence="3">
    <location>
        <position position="1"/>
    </location>
</feature>
<dbReference type="Gene3D" id="3.40.50.720">
    <property type="entry name" value="NAD(P)-binding Rossmann-like Domain"/>
    <property type="match status" value="1"/>
</dbReference>
<sequence length="313" mass="33705">VTEHSLRVAVVGVGHVGSQHARILSSLAGAELVATVDIDEGSAIRAARGTSAKAETDIAALKGRVDAVIVAVPTKNHLEVARPLLNAGIPVLVEKPMASNLAEADEMLAVAEHSGTCLAVGHTERFNPALTTTLPLVDKPRFIEVHRLGAHTSRSLDIDVVFDVMIHDLDVILNVLNSDVVSIEAVGVPILSDRIDIANARIRFESGCVVNLTASRISRERVRKIRFFQSGSYLSVDYVKQQAEHWRLLVDEEGESTIEGGAIEVTGGEPLERELADFVLAVRDKRKPAVSGAEGRRALALAEQITTRITDYV</sequence>
<dbReference type="InterPro" id="IPR036291">
    <property type="entry name" value="NAD(P)-bd_dom_sf"/>
</dbReference>
<feature type="domain" description="Gfo/Idh/MocA-like oxidoreductase N-terminal" evidence="1">
    <location>
        <begin position="6"/>
        <end position="122"/>
    </location>
</feature>
<dbReference type="SUPFAM" id="SSF51735">
    <property type="entry name" value="NAD(P)-binding Rossmann-fold domains"/>
    <property type="match status" value="1"/>
</dbReference>
<feature type="domain" description="GFO/IDH/MocA-like oxidoreductase" evidence="2">
    <location>
        <begin position="159"/>
        <end position="222"/>
    </location>
</feature>
<gene>
    <name evidence="3" type="ORF">METZ01_LOCUS75021</name>
</gene>
<dbReference type="InterPro" id="IPR055170">
    <property type="entry name" value="GFO_IDH_MocA-like_dom"/>
</dbReference>
<dbReference type="GO" id="GO:0000166">
    <property type="term" value="F:nucleotide binding"/>
    <property type="evidence" value="ECO:0007669"/>
    <property type="project" value="InterPro"/>
</dbReference>